<accession>A0A8J2TWH3</accession>
<keyword evidence="1" id="KW-0472">Membrane</keyword>
<name>A0A8J2TWH3_9MICO</name>
<reference evidence="2" key="2">
    <citation type="submission" date="2020-09" db="EMBL/GenBank/DDBJ databases">
        <authorList>
            <person name="Sun Q."/>
            <person name="Zhou Y."/>
        </authorList>
    </citation>
    <scope>NUCLEOTIDE SEQUENCE</scope>
    <source>
        <strain evidence="2">CGMCC 1.12785</strain>
    </source>
</reference>
<feature type="transmembrane region" description="Helical" evidence="1">
    <location>
        <begin position="74"/>
        <end position="97"/>
    </location>
</feature>
<evidence type="ECO:0008006" key="4">
    <source>
        <dbReference type="Google" id="ProtNLM"/>
    </source>
</evidence>
<gene>
    <name evidence="2" type="ORF">GCM10011333_08200</name>
</gene>
<sequence length="141" mass="14758">MTEADAEWRRLWRRILLTGVALIAAVAGLGALIGYFVAGLPGVWGALVGGGLTAAFVGISAAVMYLGRNWSVTMLAGGLGLGFALKVLLFMLVVPRLAAQETIYGPVAFFTIVAAVIGSTALEAMMFQKARIPYVDPDAGR</sequence>
<dbReference type="RefSeq" id="WP_188549658.1">
    <property type="nucleotide sequence ID" value="NZ_BMFY01000003.1"/>
</dbReference>
<reference evidence="2" key="1">
    <citation type="journal article" date="2014" name="Int. J. Syst. Evol. Microbiol.">
        <title>Complete genome sequence of Corynebacterium casei LMG S-19264T (=DSM 44701T), isolated from a smear-ripened cheese.</title>
        <authorList>
            <consortium name="US DOE Joint Genome Institute (JGI-PGF)"/>
            <person name="Walter F."/>
            <person name="Albersmeier A."/>
            <person name="Kalinowski J."/>
            <person name="Ruckert C."/>
        </authorList>
    </citation>
    <scope>NUCLEOTIDE SEQUENCE</scope>
    <source>
        <strain evidence="2">CGMCC 1.12785</strain>
    </source>
</reference>
<dbReference type="Proteomes" id="UP000616114">
    <property type="component" value="Unassembled WGS sequence"/>
</dbReference>
<dbReference type="EMBL" id="BMFY01000003">
    <property type="protein sequence ID" value="GGA07782.1"/>
    <property type="molecule type" value="Genomic_DNA"/>
</dbReference>
<keyword evidence="3" id="KW-1185">Reference proteome</keyword>
<evidence type="ECO:0000256" key="1">
    <source>
        <dbReference type="SAM" id="Phobius"/>
    </source>
</evidence>
<proteinExistence type="predicted"/>
<evidence type="ECO:0000313" key="3">
    <source>
        <dbReference type="Proteomes" id="UP000616114"/>
    </source>
</evidence>
<feature type="transmembrane region" description="Helical" evidence="1">
    <location>
        <begin position="15"/>
        <end position="37"/>
    </location>
</feature>
<feature type="transmembrane region" description="Helical" evidence="1">
    <location>
        <begin position="103"/>
        <end position="122"/>
    </location>
</feature>
<keyword evidence="1" id="KW-0812">Transmembrane</keyword>
<dbReference type="AlphaFoldDB" id="A0A8J2TWH3"/>
<comment type="caution">
    <text evidence="2">The sequence shown here is derived from an EMBL/GenBank/DDBJ whole genome shotgun (WGS) entry which is preliminary data.</text>
</comment>
<feature type="transmembrane region" description="Helical" evidence="1">
    <location>
        <begin position="43"/>
        <end position="67"/>
    </location>
</feature>
<organism evidence="2 3">
    <name type="scientific">Sediminivirga luteola</name>
    <dbReference type="NCBI Taxonomy" id="1774748"/>
    <lineage>
        <taxon>Bacteria</taxon>
        <taxon>Bacillati</taxon>
        <taxon>Actinomycetota</taxon>
        <taxon>Actinomycetes</taxon>
        <taxon>Micrococcales</taxon>
        <taxon>Brevibacteriaceae</taxon>
        <taxon>Sediminivirga</taxon>
    </lineage>
</organism>
<protein>
    <recommendedName>
        <fullName evidence="4">ATP synthase protein I</fullName>
    </recommendedName>
</protein>
<evidence type="ECO:0000313" key="2">
    <source>
        <dbReference type="EMBL" id="GGA07782.1"/>
    </source>
</evidence>
<keyword evidence="1" id="KW-1133">Transmembrane helix</keyword>